<proteinExistence type="predicted"/>
<sequence>MSIEIQYPVNEGTGYGAAKGLPLVWFMPYSCPEFLTTRKDLQTWFSSHATGTSQDDPVMVFGRGIAKALQCFANEIWSNGSELSHKSIDDMVGSLEEARVLDMLVLFKAMDVACTFSHLTPARPHHPSYNAMNLSQEELVALEPLRTWCQKLSKIPKQCLVLPSTSFPAEGALLAAMYSRRWECTYTSFFIIMAWSTYHNERRIVVWTQDGDGSRIPSDVYPHSVTSFWFVATKGAATNVATDSFGVGTAIEVLCECQMWYLFQCRDTGDKDMPIDWEVEPAEDDVGDDWEPGFIPDPKYWITEIILLKPGSVLYMCPDTHHAVVTLENSIIKGHHFYSTVTLLKTVSGWVHTQMFGDIGGLPIAHLQRVLLRIMIYFGKILKEDTNSVDFHFLKLNKTGLMNLIALGNWCLFLDAFNSWDFEQNDATVLAIRAYLTIIQCLAKHHCLLLIEENQSDLGLILLSPVRWMAISDFARASAVHFALRIISDAKAHRESLEFLAMRCLERYLKIDTKAIKVREVGELQLTRNFVVIDNSAEIDGDILSEIRNTEYVRPRLTRDQL</sequence>
<keyword evidence="2" id="KW-1185">Reference proteome</keyword>
<gene>
    <name evidence="1" type="ORF">ARMOST_02211</name>
</gene>
<evidence type="ECO:0008006" key="3">
    <source>
        <dbReference type="Google" id="ProtNLM"/>
    </source>
</evidence>
<protein>
    <recommendedName>
        <fullName evidence="3">JmjC domain-containing protein</fullName>
    </recommendedName>
</protein>
<evidence type="ECO:0000313" key="1">
    <source>
        <dbReference type="EMBL" id="SJK98933.1"/>
    </source>
</evidence>
<dbReference type="Proteomes" id="UP000219338">
    <property type="component" value="Unassembled WGS sequence"/>
</dbReference>
<dbReference type="AlphaFoldDB" id="A0A284QR68"/>
<accession>A0A284QR68</accession>
<reference evidence="2" key="1">
    <citation type="journal article" date="2017" name="Nat. Ecol. Evol.">
        <title>Genome expansion and lineage-specific genetic innovations in the forest pathogenic fungi Armillaria.</title>
        <authorList>
            <person name="Sipos G."/>
            <person name="Prasanna A.N."/>
            <person name="Walter M.C."/>
            <person name="O'Connor E."/>
            <person name="Balint B."/>
            <person name="Krizsan K."/>
            <person name="Kiss B."/>
            <person name="Hess J."/>
            <person name="Varga T."/>
            <person name="Slot J."/>
            <person name="Riley R."/>
            <person name="Boka B."/>
            <person name="Rigling D."/>
            <person name="Barry K."/>
            <person name="Lee J."/>
            <person name="Mihaltcheva S."/>
            <person name="LaButti K."/>
            <person name="Lipzen A."/>
            <person name="Waldron R."/>
            <person name="Moloney N.M."/>
            <person name="Sperisen C."/>
            <person name="Kredics L."/>
            <person name="Vagvoelgyi C."/>
            <person name="Patrignani A."/>
            <person name="Fitzpatrick D."/>
            <person name="Nagy I."/>
            <person name="Doyle S."/>
            <person name="Anderson J.B."/>
            <person name="Grigoriev I.V."/>
            <person name="Gueldener U."/>
            <person name="Muensterkoetter M."/>
            <person name="Nagy L.G."/>
        </authorList>
    </citation>
    <scope>NUCLEOTIDE SEQUENCE [LARGE SCALE GENOMIC DNA]</scope>
    <source>
        <strain evidence="2">C18/9</strain>
    </source>
</reference>
<evidence type="ECO:0000313" key="2">
    <source>
        <dbReference type="Proteomes" id="UP000219338"/>
    </source>
</evidence>
<dbReference type="EMBL" id="FUEG01000001">
    <property type="protein sequence ID" value="SJK98933.1"/>
    <property type="molecule type" value="Genomic_DNA"/>
</dbReference>
<dbReference type="OrthoDB" id="3069762at2759"/>
<organism evidence="1 2">
    <name type="scientific">Armillaria ostoyae</name>
    <name type="common">Armillaria root rot fungus</name>
    <dbReference type="NCBI Taxonomy" id="47428"/>
    <lineage>
        <taxon>Eukaryota</taxon>
        <taxon>Fungi</taxon>
        <taxon>Dikarya</taxon>
        <taxon>Basidiomycota</taxon>
        <taxon>Agaricomycotina</taxon>
        <taxon>Agaricomycetes</taxon>
        <taxon>Agaricomycetidae</taxon>
        <taxon>Agaricales</taxon>
        <taxon>Marasmiineae</taxon>
        <taxon>Physalacriaceae</taxon>
        <taxon>Armillaria</taxon>
    </lineage>
</organism>
<name>A0A284QR68_ARMOS</name>